<reference evidence="1" key="1">
    <citation type="submission" date="2020-07" db="EMBL/GenBank/DDBJ databases">
        <authorList>
            <person name="Lin J."/>
        </authorList>
    </citation>
    <scope>NUCLEOTIDE SEQUENCE</scope>
</reference>
<sequence length="250" mass="26967">MPQDLPIRASWSATMVSTNVLRPSRGLCSPQGRFSNDGLAQTRGSAQNYTKLEVARAATSSLRVLAVGNGEHSSESGSADEGALDRIGFSIIDWSTSLESVGLSRSQFCTNWMQNWTRRTQISKTGVLPDSGAQNIVRVAQKRVLNFTETGSQFGSHVPGAQMWVRKFDIVNIACFDAWQGGSSSATTSSVLARARRRKILRGFVAGLEVFPAVLLVIRDHLAARNCTRELQVPASAPSADQDRGKGVAS</sequence>
<protein>
    <submittedName>
        <fullName evidence="1">Uncharacterized protein</fullName>
    </submittedName>
</protein>
<dbReference type="AlphaFoldDB" id="A0A6V7QMH2"/>
<name>A0A6V7QMH2_ANACO</name>
<gene>
    <name evidence="1" type="ORF">CB5_LOCUS27186</name>
</gene>
<proteinExistence type="predicted"/>
<evidence type="ECO:0000313" key="1">
    <source>
        <dbReference type="EMBL" id="CAD1843975.1"/>
    </source>
</evidence>
<organism evidence="1">
    <name type="scientific">Ananas comosus var. bracteatus</name>
    <name type="common">red pineapple</name>
    <dbReference type="NCBI Taxonomy" id="296719"/>
    <lineage>
        <taxon>Eukaryota</taxon>
        <taxon>Viridiplantae</taxon>
        <taxon>Streptophyta</taxon>
        <taxon>Embryophyta</taxon>
        <taxon>Tracheophyta</taxon>
        <taxon>Spermatophyta</taxon>
        <taxon>Magnoliopsida</taxon>
        <taxon>Liliopsida</taxon>
        <taxon>Poales</taxon>
        <taxon>Bromeliaceae</taxon>
        <taxon>Bromelioideae</taxon>
        <taxon>Ananas</taxon>
    </lineage>
</organism>
<dbReference type="EMBL" id="LR862137">
    <property type="protein sequence ID" value="CAD1843975.1"/>
    <property type="molecule type" value="Genomic_DNA"/>
</dbReference>
<accession>A0A6V7QMH2</accession>